<reference evidence="1 2" key="1">
    <citation type="submission" date="2015-04" db="EMBL/GenBank/DDBJ databases">
        <authorList>
            <person name="Syromyatnikov M.Y."/>
            <person name="Popov V.N."/>
        </authorList>
    </citation>
    <scope>NUCLEOTIDE SEQUENCE [LARGE SCALE GENOMIC DNA]</scope>
</reference>
<dbReference type="Proteomes" id="UP000183832">
    <property type="component" value="Unassembled WGS sequence"/>
</dbReference>
<protein>
    <submittedName>
        <fullName evidence="1">CLUMA_CG000334, isoform A</fullName>
    </submittedName>
</protein>
<sequence length="237" mass="27801">MSYRERQDTLRLQYNFHCKCAKCLDKNDEFRFNNSVLCRFCNQRLFYPDKKITGDDPYDDNEDDRDDYLLKCYDCNKVHENEAMKAFFTLLAHQSEENRPITMDQVFGNYVGAVKGLGTLDEIRFHMTEMMLHTLITNRDAIKSHNASIPLELSIELMNVKEELYGQYSLEFVEAGFFFLDVISILTDKNILSKFNDNKIDLEPMRKLNSAVDICSSNIRATIRDYIKRYCYSCVGD</sequence>
<gene>
    <name evidence="1" type="ORF">CLUMA_CG000334</name>
</gene>
<accession>A0A1J1HFF7</accession>
<proteinExistence type="predicted"/>
<keyword evidence="2" id="KW-1185">Reference proteome</keyword>
<evidence type="ECO:0000313" key="1">
    <source>
        <dbReference type="EMBL" id="CRK86148.1"/>
    </source>
</evidence>
<organism evidence="1 2">
    <name type="scientific">Clunio marinus</name>
    <dbReference type="NCBI Taxonomy" id="568069"/>
    <lineage>
        <taxon>Eukaryota</taxon>
        <taxon>Metazoa</taxon>
        <taxon>Ecdysozoa</taxon>
        <taxon>Arthropoda</taxon>
        <taxon>Hexapoda</taxon>
        <taxon>Insecta</taxon>
        <taxon>Pterygota</taxon>
        <taxon>Neoptera</taxon>
        <taxon>Endopterygota</taxon>
        <taxon>Diptera</taxon>
        <taxon>Nematocera</taxon>
        <taxon>Chironomoidea</taxon>
        <taxon>Chironomidae</taxon>
        <taxon>Clunio</taxon>
    </lineage>
</organism>
<evidence type="ECO:0000313" key="2">
    <source>
        <dbReference type="Proteomes" id="UP000183832"/>
    </source>
</evidence>
<dbReference type="OrthoDB" id="62495at2759"/>
<dbReference type="InterPro" id="IPR011990">
    <property type="entry name" value="TPR-like_helical_dom_sf"/>
</dbReference>
<name>A0A1J1HFF7_9DIPT</name>
<dbReference type="Gene3D" id="1.25.40.10">
    <property type="entry name" value="Tetratricopeptide repeat domain"/>
    <property type="match status" value="1"/>
</dbReference>
<dbReference type="AlphaFoldDB" id="A0A1J1HFF7"/>
<dbReference type="EMBL" id="CVRI01000001">
    <property type="protein sequence ID" value="CRK86148.1"/>
    <property type="molecule type" value="Genomic_DNA"/>
</dbReference>